<reference evidence="10" key="1">
    <citation type="journal article" date="2018" name="Nat. Microbiol.">
        <title>Leveraging single-cell genomics to expand the fungal tree of life.</title>
        <authorList>
            <person name="Ahrendt S.R."/>
            <person name="Quandt C.A."/>
            <person name="Ciobanu D."/>
            <person name="Clum A."/>
            <person name="Salamov A."/>
            <person name="Andreopoulos B."/>
            <person name="Cheng J.F."/>
            <person name="Woyke T."/>
            <person name="Pelin A."/>
            <person name="Henrissat B."/>
            <person name="Reynolds N.K."/>
            <person name="Benny G.L."/>
            <person name="Smith M.E."/>
            <person name="James T.Y."/>
            <person name="Grigoriev I.V."/>
        </authorList>
    </citation>
    <scope>NUCLEOTIDE SEQUENCE [LARGE SCALE GENOMIC DNA]</scope>
</reference>
<dbReference type="Proteomes" id="UP000267251">
    <property type="component" value="Unassembled WGS sequence"/>
</dbReference>
<dbReference type="AlphaFoldDB" id="A0A4P9Y3G7"/>
<evidence type="ECO:0000256" key="7">
    <source>
        <dbReference type="SAM" id="MobiDB-lite"/>
    </source>
</evidence>
<evidence type="ECO:0000313" key="10">
    <source>
        <dbReference type="Proteomes" id="UP000267251"/>
    </source>
</evidence>
<dbReference type="GO" id="GO:0005840">
    <property type="term" value="C:ribosome"/>
    <property type="evidence" value="ECO:0007669"/>
    <property type="project" value="UniProtKB-KW"/>
</dbReference>
<sequence>VMSASRRMQAAELSARIFSQVWNPTGVRTGNKVLRQRPRAEHVLSYYPKPAVNFKEFREFLNADVCAWSGSPIVDVDEAERVEKLDRARRRGKGTPKKGQGKRATIKKKK</sequence>
<evidence type="ECO:0000256" key="3">
    <source>
        <dbReference type="ARBA" id="ARBA00022980"/>
    </source>
</evidence>
<evidence type="ECO:0000256" key="6">
    <source>
        <dbReference type="ARBA" id="ARBA00035132"/>
    </source>
</evidence>
<dbReference type="OrthoDB" id="6495301at2759"/>
<protein>
    <recommendedName>
        <fullName evidence="6">Small ribosomal subunit protein mS33</fullName>
    </recommendedName>
</protein>
<dbReference type="InterPro" id="IPR013219">
    <property type="entry name" value="Ribosomal_mS33"/>
</dbReference>
<evidence type="ECO:0000256" key="1">
    <source>
        <dbReference type="ARBA" id="ARBA00004173"/>
    </source>
</evidence>
<dbReference type="GO" id="GO:0005739">
    <property type="term" value="C:mitochondrion"/>
    <property type="evidence" value="ECO:0007669"/>
    <property type="project" value="UniProtKB-SubCell"/>
</dbReference>
<keyword evidence="4" id="KW-0496">Mitochondrion</keyword>
<feature type="compositionally biased region" description="Basic residues" evidence="7">
    <location>
        <begin position="87"/>
        <end position="110"/>
    </location>
</feature>
<dbReference type="PANTHER" id="PTHR13362:SF2">
    <property type="entry name" value="SMALL RIBOSOMAL SUBUNIT PROTEIN MS33"/>
    <property type="match status" value="1"/>
</dbReference>
<dbReference type="EMBL" id="KZ988341">
    <property type="protein sequence ID" value="RKP12412.1"/>
    <property type="molecule type" value="Genomic_DNA"/>
</dbReference>
<reference evidence="9" key="2">
    <citation type="submission" date="2018-06" db="EMBL/GenBank/DDBJ databases">
        <title>Leveraging single-cell genomics to expand the Fungal Tree of Life.</title>
        <authorList>
            <consortium name="DOE Joint Genome Institute"/>
            <person name="Ahrendt S.R."/>
            <person name="Quandt C.A."/>
            <person name="Ciobanu D."/>
            <person name="Clum A."/>
            <person name="Salamov A."/>
            <person name="Andreopoulos B."/>
            <person name="Cheng J.-F."/>
            <person name="Woyke T."/>
            <person name="Pelin A."/>
            <person name="Henrissat B."/>
            <person name="Reynolds N."/>
            <person name="Benny G.L."/>
            <person name="Smith M.E."/>
            <person name="James T.Y."/>
            <person name="Grigoriev I.V."/>
        </authorList>
    </citation>
    <scope>NUCLEOTIDE SEQUENCE</scope>
    <source>
        <strain evidence="9">RSA 2659</strain>
    </source>
</reference>
<dbReference type="EMBL" id="KZ988029">
    <property type="protein sequence ID" value="RKP13405.1"/>
    <property type="molecule type" value="Genomic_DNA"/>
</dbReference>
<evidence type="ECO:0000256" key="5">
    <source>
        <dbReference type="ARBA" id="ARBA00023274"/>
    </source>
</evidence>
<keyword evidence="3" id="KW-0689">Ribosomal protein</keyword>
<evidence type="ECO:0000256" key="4">
    <source>
        <dbReference type="ARBA" id="ARBA00023128"/>
    </source>
</evidence>
<evidence type="ECO:0000313" key="8">
    <source>
        <dbReference type="EMBL" id="RKP12412.1"/>
    </source>
</evidence>
<evidence type="ECO:0000313" key="9">
    <source>
        <dbReference type="EMBL" id="RKP13405.1"/>
    </source>
</evidence>
<feature type="non-terminal residue" evidence="9">
    <location>
        <position position="1"/>
    </location>
</feature>
<name>A0A4P9Y3G7_9FUNG</name>
<dbReference type="Pfam" id="PF08293">
    <property type="entry name" value="MRP-S33"/>
    <property type="match status" value="1"/>
</dbReference>
<evidence type="ECO:0000256" key="2">
    <source>
        <dbReference type="ARBA" id="ARBA00008970"/>
    </source>
</evidence>
<keyword evidence="10" id="KW-1185">Reference proteome</keyword>
<comment type="subcellular location">
    <subcellularLocation>
        <location evidence="1">Mitochondrion</location>
    </subcellularLocation>
</comment>
<accession>A0A4P9Y3G7</accession>
<organism evidence="9 10">
    <name type="scientific">Piptocephalis cylindrospora</name>
    <dbReference type="NCBI Taxonomy" id="1907219"/>
    <lineage>
        <taxon>Eukaryota</taxon>
        <taxon>Fungi</taxon>
        <taxon>Fungi incertae sedis</taxon>
        <taxon>Zoopagomycota</taxon>
        <taxon>Zoopagomycotina</taxon>
        <taxon>Zoopagomycetes</taxon>
        <taxon>Zoopagales</taxon>
        <taxon>Piptocephalidaceae</taxon>
        <taxon>Piptocephalis</taxon>
    </lineage>
</organism>
<keyword evidence="5" id="KW-0687">Ribonucleoprotein</keyword>
<dbReference type="PANTHER" id="PTHR13362">
    <property type="entry name" value="MITOCHONDRIAL RIBOSOMAL PROTEIN S33"/>
    <property type="match status" value="1"/>
</dbReference>
<proteinExistence type="inferred from homology"/>
<gene>
    <name evidence="9" type="ORF">BJ684DRAFT_10105</name>
    <name evidence="8" type="ORF">BJ684DRAFT_11509</name>
</gene>
<dbReference type="GO" id="GO:1990904">
    <property type="term" value="C:ribonucleoprotein complex"/>
    <property type="evidence" value="ECO:0007669"/>
    <property type="project" value="UniProtKB-KW"/>
</dbReference>
<feature type="region of interest" description="Disordered" evidence="7">
    <location>
        <begin position="82"/>
        <end position="110"/>
    </location>
</feature>
<comment type="similarity">
    <text evidence="2">Belongs to the mitochondrion-specific ribosomal protein mS33 family.</text>
</comment>